<evidence type="ECO:0000313" key="2">
    <source>
        <dbReference type="EMBL" id="SFN65888.1"/>
    </source>
</evidence>
<dbReference type="AlphaFoldDB" id="A0A1I5ATV4"/>
<accession>A0A1I5ATV4</accession>
<dbReference type="STRING" id="995034.SAMN05216219_1539"/>
<keyword evidence="1" id="KW-0472">Membrane</keyword>
<reference evidence="3" key="1">
    <citation type="submission" date="2016-10" db="EMBL/GenBank/DDBJ databases">
        <authorList>
            <person name="Varghese N."/>
            <person name="Submissions S."/>
        </authorList>
    </citation>
    <scope>NUCLEOTIDE SEQUENCE [LARGE SCALE GENOMIC DNA]</scope>
    <source>
        <strain evidence="3">CGMCC 1.11101</strain>
    </source>
</reference>
<dbReference type="Proteomes" id="UP000198867">
    <property type="component" value="Unassembled WGS sequence"/>
</dbReference>
<dbReference type="RefSeq" id="WP_090710265.1">
    <property type="nucleotide sequence ID" value="NZ_FOVM01000004.1"/>
</dbReference>
<sequence length="76" mass="7532">MPDQAAPETTISPKVIAQAVTGVALTALVAGIAAVTPDHFASLGIWGPIGYAAIVSIGGSIAGYIKRDPLRGTGTS</sequence>
<organism evidence="2 3">
    <name type="scientific">Mycetocola miduiensis</name>
    <dbReference type="NCBI Taxonomy" id="995034"/>
    <lineage>
        <taxon>Bacteria</taxon>
        <taxon>Bacillati</taxon>
        <taxon>Actinomycetota</taxon>
        <taxon>Actinomycetes</taxon>
        <taxon>Micrococcales</taxon>
        <taxon>Microbacteriaceae</taxon>
        <taxon>Mycetocola</taxon>
    </lineage>
</organism>
<evidence type="ECO:0000256" key="1">
    <source>
        <dbReference type="SAM" id="Phobius"/>
    </source>
</evidence>
<keyword evidence="1" id="KW-1133">Transmembrane helix</keyword>
<keyword evidence="1" id="KW-0812">Transmembrane</keyword>
<feature type="transmembrane region" description="Helical" evidence="1">
    <location>
        <begin position="15"/>
        <end position="36"/>
    </location>
</feature>
<dbReference type="EMBL" id="FOVM01000004">
    <property type="protein sequence ID" value="SFN65888.1"/>
    <property type="molecule type" value="Genomic_DNA"/>
</dbReference>
<name>A0A1I5ATV4_9MICO</name>
<keyword evidence="3" id="KW-1185">Reference proteome</keyword>
<protein>
    <submittedName>
        <fullName evidence="2">Uncharacterized protein</fullName>
    </submittedName>
</protein>
<evidence type="ECO:0000313" key="3">
    <source>
        <dbReference type="Proteomes" id="UP000198867"/>
    </source>
</evidence>
<gene>
    <name evidence="2" type="ORF">SAMN05216219_1539</name>
</gene>
<proteinExistence type="predicted"/>
<feature type="transmembrane region" description="Helical" evidence="1">
    <location>
        <begin position="43"/>
        <end position="65"/>
    </location>
</feature>